<protein>
    <submittedName>
        <fullName evidence="1">Uncharacterized protein</fullName>
    </submittedName>
</protein>
<dbReference type="EMBL" id="MU003513">
    <property type="protein sequence ID" value="KAF2469071.1"/>
    <property type="molecule type" value="Genomic_DNA"/>
</dbReference>
<dbReference type="Proteomes" id="UP000799755">
    <property type="component" value="Unassembled WGS sequence"/>
</dbReference>
<evidence type="ECO:0000313" key="1">
    <source>
        <dbReference type="EMBL" id="KAF2469071.1"/>
    </source>
</evidence>
<comment type="caution">
    <text evidence="1">The sequence shown here is derived from an EMBL/GenBank/DDBJ whole genome shotgun (WGS) entry which is preliminary data.</text>
</comment>
<sequence>MDTAKDILQLRAIGFDKRGKHHSFLGVIGFGPPFSGDLSTYLANLSWLIARYFSLQRIVVVKEGRRRREARVRLLTPLHSPNSHRHGCWSISRRETHCDQVHLSLSHLNRSDNYHSAQISDLRIEFPGRCLAGLLGVVEREPSNLVNHTLATWNTTKGYRRGASAKCP</sequence>
<keyword evidence="2" id="KW-1185">Reference proteome</keyword>
<proteinExistence type="predicted"/>
<evidence type="ECO:0000313" key="2">
    <source>
        <dbReference type="Proteomes" id="UP000799755"/>
    </source>
</evidence>
<reference evidence="1" key="1">
    <citation type="journal article" date="2020" name="Stud. Mycol.">
        <title>101 Dothideomycetes genomes: a test case for predicting lifestyles and emergence of pathogens.</title>
        <authorList>
            <person name="Haridas S."/>
            <person name="Albert R."/>
            <person name="Binder M."/>
            <person name="Bloem J."/>
            <person name="Labutti K."/>
            <person name="Salamov A."/>
            <person name="Andreopoulos B."/>
            <person name="Baker S."/>
            <person name="Barry K."/>
            <person name="Bills G."/>
            <person name="Bluhm B."/>
            <person name="Cannon C."/>
            <person name="Castanera R."/>
            <person name="Culley D."/>
            <person name="Daum C."/>
            <person name="Ezra D."/>
            <person name="Gonzalez J."/>
            <person name="Henrissat B."/>
            <person name="Kuo A."/>
            <person name="Liang C."/>
            <person name="Lipzen A."/>
            <person name="Lutzoni F."/>
            <person name="Magnuson J."/>
            <person name="Mondo S."/>
            <person name="Nolan M."/>
            <person name="Ohm R."/>
            <person name="Pangilinan J."/>
            <person name="Park H.-J."/>
            <person name="Ramirez L."/>
            <person name="Alfaro M."/>
            <person name="Sun H."/>
            <person name="Tritt A."/>
            <person name="Yoshinaga Y."/>
            <person name="Zwiers L.-H."/>
            <person name="Turgeon B."/>
            <person name="Goodwin S."/>
            <person name="Spatafora J."/>
            <person name="Crous P."/>
            <person name="Grigoriev I."/>
        </authorList>
    </citation>
    <scope>NUCLEOTIDE SEQUENCE</scope>
    <source>
        <strain evidence="1">ATCC 200398</strain>
    </source>
</reference>
<organism evidence="1 2">
    <name type="scientific">Lindgomyces ingoldianus</name>
    <dbReference type="NCBI Taxonomy" id="673940"/>
    <lineage>
        <taxon>Eukaryota</taxon>
        <taxon>Fungi</taxon>
        <taxon>Dikarya</taxon>
        <taxon>Ascomycota</taxon>
        <taxon>Pezizomycotina</taxon>
        <taxon>Dothideomycetes</taxon>
        <taxon>Pleosporomycetidae</taxon>
        <taxon>Pleosporales</taxon>
        <taxon>Lindgomycetaceae</taxon>
        <taxon>Lindgomyces</taxon>
    </lineage>
</organism>
<accession>A0ACB6QSB8</accession>
<name>A0ACB6QSB8_9PLEO</name>
<gene>
    <name evidence="1" type="ORF">BDR25DRAFT_50937</name>
</gene>